<comment type="caution">
    <text evidence="3">The sequence shown here is derived from an EMBL/GenBank/DDBJ whole genome shotgun (WGS) entry which is preliminary data.</text>
</comment>
<feature type="chain" id="PRO_5045180142" description="Thioredoxin domain-containing protein" evidence="1">
    <location>
        <begin position="32"/>
        <end position="369"/>
    </location>
</feature>
<proteinExistence type="predicted"/>
<reference evidence="4" key="1">
    <citation type="journal article" date="2019" name="Int. J. Syst. Evol. Microbiol.">
        <title>The Global Catalogue of Microorganisms (GCM) 10K type strain sequencing project: providing services to taxonomists for standard genome sequencing and annotation.</title>
        <authorList>
            <consortium name="The Broad Institute Genomics Platform"/>
            <consortium name="The Broad Institute Genome Sequencing Center for Infectious Disease"/>
            <person name="Wu L."/>
            <person name="Ma J."/>
        </authorList>
    </citation>
    <scope>NUCLEOTIDE SEQUENCE [LARGE SCALE GENOMIC DNA]</scope>
    <source>
        <strain evidence="4">KCTC 22245</strain>
    </source>
</reference>
<feature type="domain" description="Thioredoxin" evidence="2">
    <location>
        <begin position="29"/>
        <end position="150"/>
    </location>
</feature>
<feature type="signal peptide" evidence="1">
    <location>
        <begin position="1"/>
        <end position="31"/>
    </location>
</feature>
<gene>
    <name evidence="3" type="ORF">ACFONP_06315</name>
</gene>
<evidence type="ECO:0000259" key="2">
    <source>
        <dbReference type="PROSITE" id="PS51352"/>
    </source>
</evidence>
<dbReference type="InterPro" id="IPR013766">
    <property type="entry name" value="Thioredoxin_domain"/>
</dbReference>
<protein>
    <recommendedName>
        <fullName evidence="2">Thioredoxin domain-containing protein</fullName>
    </recommendedName>
</protein>
<dbReference type="Proteomes" id="UP001595607">
    <property type="component" value="Unassembled WGS sequence"/>
</dbReference>
<keyword evidence="1" id="KW-0732">Signal</keyword>
<accession>A0ABV7MC26</accession>
<dbReference type="Gene3D" id="3.40.30.10">
    <property type="entry name" value="Glutaredoxin"/>
    <property type="match status" value="1"/>
</dbReference>
<dbReference type="SUPFAM" id="SSF52833">
    <property type="entry name" value="Thioredoxin-like"/>
    <property type="match status" value="1"/>
</dbReference>
<dbReference type="InterPro" id="IPR036249">
    <property type="entry name" value="Thioredoxin-like_sf"/>
</dbReference>
<evidence type="ECO:0000256" key="1">
    <source>
        <dbReference type="SAM" id="SignalP"/>
    </source>
</evidence>
<dbReference type="EMBL" id="JBHRVA010000002">
    <property type="protein sequence ID" value="MFC3302342.1"/>
    <property type="molecule type" value="Genomic_DNA"/>
</dbReference>
<dbReference type="PROSITE" id="PS51352">
    <property type="entry name" value="THIOREDOXIN_2"/>
    <property type="match status" value="1"/>
</dbReference>
<evidence type="ECO:0000313" key="3">
    <source>
        <dbReference type="EMBL" id="MFC3302342.1"/>
    </source>
</evidence>
<dbReference type="RefSeq" id="WP_189570513.1">
    <property type="nucleotide sequence ID" value="NZ_BMXU01000001.1"/>
</dbReference>
<evidence type="ECO:0000313" key="4">
    <source>
        <dbReference type="Proteomes" id="UP001595607"/>
    </source>
</evidence>
<keyword evidence="4" id="KW-1185">Reference proteome</keyword>
<name>A0ABV7MC26_9PROT</name>
<organism evidence="3 4">
    <name type="scientific">Parvularcula lutaonensis</name>
    <dbReference type="NCBI Taxonomy" id="491923"/>
    <lineage>
        <taxon>Bacteria</taxon>
        <taxon>Pseudomonadati</taxon>
        <taxon>Pseudomonadota</taxon>
        <taxon>Alphaproteobacteria</taxon>
        <taxon>Parvularculales</taxon>
        <taxon>Parvularculaceae</taxon>
        <taxon>Parvularcula</taxon>
    </lineage>
</organism>
<sequence>MGRLQTVLRAKTAKAVILLLVWLGLATPALATNPVPDSALPELETHIVNGPWTSHIDRPRNGTALYMYHWRHCPYCRAFMESEKQALLSAGVDIRLLPFPANSDSADELAYVAHRRSLALWQDFDAGRPLGAPSAQSDQALIDAFNAMIASVTFARSVLQAQGQFAGTPLFVYQDKDGQWFAVAGYSEEVFAPVRTALLERATASKTVEADTGASVVIPGCDALIDWAEAAGIRDANITGAQIAGGARPGGHLLWGLRDEQLEPVFRATLDKWTRGDVARLKAAALPCLAAQYETYRAAQARFHASGGRLDRSVFQAPADRHRNASLFLNNMLHMDRPVRDQFHFDAVMANQIALHARDLALRRAESAQ</sequence>